<keyword evidence="2" id="KW-1185">Reference proteome</keyword>
<reference evidence="1" key="1">
    <citation type="submission" date="2021-05" db="EMBL/GenBank/DDBJ databases">
        <title>Draft genomes of bacteria isolated from model marine particles.</title>
        <authorList>
            <person name="Datta M.S."/>
            <person name="Schwartzman J.A."/>
            <person name="Enke T.N."/>
            <person name="Saavedra J."/>
            <person name="Cermak N."/>
            <person name="Cordero O.X."/>
        </authorList>
    </citation>
    <scope>NUCLEOTIDE SEQUENCE</scope>
    <source>
        <strain evidence="1">I2M19</strain>
    </source>
</reference>
<accession>A0ACC5U9N5</accession>
<sequence length="149" mass="17772">MKNLLLFPVVFFSLLVCMSCENKNESDMKLLIATMDAYETAWAQGDFLTVERFFTEDAKRLHTEPEVWDRAEIKRYFEEKAKTQKKTPKLKNKKDWKLGRDYIEIRIEGQIAYDIFTTDTFKAIHIWEKQNDGTWKIKYDMGILNVDEE</sequence>
<proteinExistence type="predicted"/>
<evidence type="ECO:0000313" key="1">
    <source>
        <dbReference type="EMBL" id="MBU2950959.1"/>
    </source>
</evidence>
<comment type="caution">
    <text evidence="1">The sequence shown here is derived from an EMBL/GenBank/DDBJ whole genome shotgun (WGS) entry which is preliminary data.</text>
</comment>
<protein>
    <submittedName>
        <fullName evidence="1">Nuclear transport factor 2 family protein</fullName>
    </submittedName>
</protein>
<organism evidence="1 2">
    <name type="scientific">Pseudotamlana agarivorans</name>
    <dbReference type="NCBI Taxonomy" id="481183"/>
    <lineage>
        <taxon>Bacteria</taxon>
        <taxon>Pseudomonadati</taxon>
        <taxon>Bacteroidota</taxon>
        <taxon>Flavobacteriia</taxon>
        <taxon>Flavobacteriales</taxon>
        <taxon>Flavobacteriaceae</taxon>
        <taxon>Pseudotamlana</taxon>
    </lineage>
</organism>
<dbReference type="Proteomes" id="UP001647509">
    <property type="component" value="Unassembled WGS sequence"/>
</dbReference>
<name>A0ACC5U9N5_9FLAO</name>
<evidence type="ECO:0000313" key="2">
    <source>
        <dbReference type="Proteomes" id="UP001647509"/>
    </source>
</evidence>
<dbReference type="EMBL" id="JAHKPD010000013">
    <property type="protein sequence ID" value="MBU2950959.1"/>
    <property type="molecule type" value="Genomic_DNA"/>
</dbReference>
<gene>
    <name evidence="1" type="ORF">KO493_09630</name>
</gene>